<dbReference type="AlphaFoldDB" id="A0A2I2KK24"/>
<dbReference type="Proteomes" id="UP000234331">
    <property type="component" value="Unassembled WGS sequence"/>
</dbReference>
<gene>
    <name evidence="1" type="ORF">FRACA_1210014</name>
</gene>
<sequence length="65" mass="6986">MGGRRMLLMGRAMGSRDVGAVCFVRDAIERSGQLRGAGPRLTSCDRAHDSRGGVAARACAERRRP</sequence>
<evidence type="ECO:0000313" key="2">
    <source>
        <dbReference type="Proteomes" id="UP000234331"/>
    </source>
</evidence>
<reference evidence="1 2" key="1">
    <citation type="submission" date="2017-06" db="EMBL/GenBank/DDBJ databases">
        <authorList>
            <person name="Kim H.J."/>
            <person name="Triplett B.A."/>
        </authorList>
    </citation>
    <scope>NUCLEOTIDE SEQUENCE [LARGE SCALE GENOMIC DNA]</scope>
    <source>
        <strain evidence="1">FRACA_ARgP5</strain>
    </source>
</reference>
<dbReference type="EMBL" id="FZMO01000026">
    <property type="protein sequence ID" value="SNQ46021.1"/>
    <property type="molecule type" value="Genomic_DNA"/>
</dbReference>
<evidence type="ECO:0000313" key="1">
    <source>
        <dbReference type="EMBL" id="SNQ46021.1"/>
    </source>
</evidence>
<name>A0A2I2KK24_9ACTN</name>
<accession>A0A2I2KK24</accession>
<proteinExistence type="predicted"/>
<protein>
    <submittedName>
        <fullName evidence="1">Uncharacterized protein</fullName>
    </submittedName>
</protein>
<keyword evidence="2" id="KW-1185">Reference proteome</keyword>
<organism evidence="1 2">
    <name type="scientific">Frankia canadensis</name>
    <dbReference type="NCBI Taxonomy" id="1836972"/>
    <lineage>
        <taxon>Bacteria</taxon>
        <taxon>Bacillati</taxon>
        <taxon>Actinomycetota</taxon>
        <taxon>Actinomycetes</taxon>
        <taxon>Frankiales</taxon>
        <taxon>Frankiaceae</taxon>
        <taxon>Frankia</taxon>
    </lineage>
</organism>